<protein>
    <submittedName>
        <fullName evidence="4">Pirin domain protein</fullName>
    </submittedName>
</protein>
<dbReference type="PATRIC" id="fig|1703.6.peg.2772"/>
<evidence type="ECO:0000256" key="2">
    <source>
        <dbReference type="RuleBase" id="RU003457"/>
    </source>
</evidence>
<dbReference type="Pfam" id="PF02678">
    <property type="entry name" value="Pirin"/>
    <property type="match status" value="1"/>
</dbReference>
<evidence type="ECO:0000259" key="3">
    <source>
        <dbReference type="PROSITE" id="PS51729"/>
    </source>
</evidence>
<dbReference type="PANTHER" id="PTHR13903:SF8">
    <property type="entry name" value="PIRIN"/>
    <property type="match status" value="1"/>
</dbReference>
<dbReference type="SUPFAM" id="SSF51182">
    <property type="entry name" value="RmlC-like cupins"/>
    <property type="match status" value="1"/>
</dbReference>
<gene>
    <name evidence="4" type="ORF">AE0388_2824</name>
</gene>
<dbReference type="InterPro" id="IPR003829">
    <property type="entry name" value="Pirin_N_dom"/>
</dbReference>
<comment type="caution">
    <text evidence="4">The sequence shown here is derived from an EMBL/GenBank/DDBJ whole genome shotgun (WGS) entry which is preliminary data.</text>
</comment>
<dbReference type="Proteomes" id="UP000031488">
    <property type="component" value="Unassembled WGS sequence"/>
</dbReference>
<dbReference type="InterPro" id="IPR016181">
    <property type="entry name" value="Acyl_CoA_acyltransferase"/>
</dbReference>
<dbReference type="SUPFAM" id="SSF55729">
    <property type="entry name" value="Acyl-CoA N-acyltransferases (Nat)"/>
    <property type="match status" value="1"/>
</dbReference>
<evidence type="ECO:0000256" key="1">
    <source>
        <dbReference type="ARBA" id="ARBA00008416"/>
    </source>
</evidence>
<dbReference type="PROSITE" id="PS51729">
    <property type="entry name" value="GNAT_YJDJ"/>
    <property type="match status" value="1"/>
</dbReference>
<keyword evidence="5" id="KW-1185">Reference proteome</keyword>
<dbReference type="PANTHER" id="PTHR13903">
    <property type="entry name" value="PIRIN-RELATED"/>
    <property type="match status" value="1"/>
</dbReference>
<comment type="similarity">
    <text evidence="1 2">Belongs to the pirin family.</text>
</comment>
<dbReference type="InterPro" id="IPR014710">
    <property type="entry name" value="RmlC-like_jellyroll"/>
</dbReference>
<dbReference type="RefSeq" id="WP_082019039.1">
    <property type="nucleotide sequence ID" value="NZ_JTJZ01000022.1"/>
</dbReference>
<dbReference type="OrthoDB" id="9780903at2"/>
<evidence type="ECO:0000313" key="5">
    <source>
        <dbReference type="Proteomes" id="UP000031488"/>
    </source>
</evidence>
<dbReference type="Pfam" id="PF05726">
    <property type="entry name" value="Pirin_C"/>
    <property type="match status" value="1"/>
</dbReference>
<dbReference type="AlphaFoldDB" id="A0A0B8ZWD3"/>
<dbReference type="STRING" id="1703.BLSMQ_0255"/>
<dbReference type="InterPro" id="IPR031165">
    <property type="entry name" value="GNAT_YJDJ"/>
</dbReference>
<accession>A0A0B8ZWD3</accession>
<dbReference type="Gene3D" id="3.40.630.30">
    <property type="match status" value="1"/>
</dbReference>
<dbReference type="CDD" id="cd04301">
    <property type="entry name" value="NAT_SF"/>
    <property type="match status" value="1"/>
</dbReference>
<dbReference type="CDD" id="cd02247">
    <property type="entry name" value="cupin_pirin_C"/>
    <property type="match status" value="1"/>
</dbReference>
<proteinExistence type="inferred from homology"/>
<dbReference type="Pfam" id="PF14542">
    <property type="entry name" value="Acetyltransf_CG"/>
    <property type="match status" value="1"/>
</dbReference>
<sequence length="476" mass="51327">MSNVEPRPEQVVCKAGGLPGPACDQQGRSPVEIITSRDVPLGGPRAMTVRRTLPQRQRSLIGPWCFVDHYGPADVSVTGGMDVAPHPHTGLQTVSWLFEGAIQHIDSGGNAGLVLPGEVNLMTAGAGICHSEVSTDDTTTLHGVQLWLALPDSTRHQPEREFEHFEPEPVDIDCGEMLVFLGRLGEGSSPVHTHTPLLGAEIRLDPGAAIDLPVDPRFEHGLLVDSGDIALENVDLPVASIGYTGIGVDELRIANHGDEPGRLILIGGEPFTEEIVMWWNFVGRTHEEIARYREEWQAEGDRFGAVEGYVGKGGPGQNADGMGRLPAPRMPDVTIKARRNPPPQVQKKGALTMSKTFEDKTGAEVTVTFNEDGQSYDIAVADGTVAGHAYFLTGPDAETERIFHHTVVDEQFGGRGLSKILVAEALEDSRERGVTVVPVCPLFVKKLQETGDDYAAQGGKYRNATGADIDIVKRQA</sequence>
<dbReference type="InterPro" id="IPR011051">
    <property type="entry name" value="RmlC_Cupin_sf"/>
</dbReference>
<dbReference type="InterPro" id="IPR008778">
    <property type="entry name" value="Pirin_C_dom"/>
</dbReference>
<organism evidence="4 5">
    <name type="scientific">Brevibacterium linens</name>
    <dbReference type="NCBI Taxonomy" id="1703"/>
    <lineage>
        <taxon>Bacteria</taxon>
        <taxon>Bacillati</taxon>
        <taxon>Actinomycetota</taxon>
        <taxon>Actinomycetes</taxon>
        <taxon>Micrococcales</taxon>
        <taxon>Brevibacteriaceae</taxon>
        <taxon>Brevibacterium</taxon>
    </lineage>
</organism>
<dbReference type="InterPro" id="IPR012093">
    <property type="entry name" value="Pirin"/>
</dbReference>
<reference evidence="4 5" key="1">
    <citation type="submission" date="2014-11" db="EMBL/GenBank/DDBJ databases">
        <title>Draft Genome Sequence of Brevibacterium linens AE038-8.</title>
        <authorList>
            <person name="Maizel D."/>
            <person name="Utturkar S.M."/>
            <person name="Brown S.D."/>
            <person name="Ferrero M."/>
            <person name="Rosen B.P."/>
        </authorList>
    </citation>
    <scope>NUCLEOTIDE SEQUENCE [LARGE SCALE GENOMIC DNA]</scope>
    <source>
        <strain evidence="4 5">AE038-8</strain>
    </source>
</reference>
<dbReference type="CDD" id="cd02909">
    <property type="entry name" value="cupin_pirin_N"/>
    <property type="match status" value="1"/>
</dbReference>
<evidence type="ECO:0000313" key="4">
    <source>
        <dbReference type="EMBL" id="KHS50752.1"/>
    </source>
</evidence>
<dbReference type="EMBL" id="JTJZ01000022">
    <property type="protein sequence ID" value="KHS50752.1"/>
    <property type="molecule type" value="Genomic_DNA"/>
</dbReference>
<dbReference type="Gene3D" id="2.60.120.10">
    <property type="entry name" value="Jelly Rolls"/>
    <property type="match status" value="2"/>
</dbReference>
<feature type="domain" description="N-acetyltransferase" evidence="3">
    <location>
        <begin position="368"/>
        <end position="459"/>
    </location>
</feature>
<name>A0A0B8ZWD3_BRELN</name>